<comment type="function">
    <text evidence="1 10">Part of cytochrome c oxidase, its function is unknown.</text>
</comment>
<dbReference type="GO" id="GO:0016491">
    <property type="term" value="F:oxidoreductase activity"/>
    <property type="evidence" value="ECO:0007669"/>
    <property type="project" value="UniProtKB-KW"/>
</dbReference>
<comment type="subcellular location">
    <subcellularLocation>
        <location evidence="2">Cell membrane</location>
        <topology evidence="2">Multi-pass membrane protein</topology>
    </subcellularLocation>
</comment>
<evidence type="ECO:0000256" key="3">
    <source>
        <dbReference type="ARBA" id="ARBA00006870"/>
    </source>
</evidence>
<evidence type="ECO:0000313" key="13">
    <source>
        <dbReference type="Proteomes" id="UP000068067"/>
    </source>
</evidence>
<comment type="subunit">
    <text evidence="10">Associates with subunits I, II and III to form cytochrome c oxidase.</text>
</comment>
<dbReference type="PIRSF" id="PIRSF017385">
    <property type="entry name" value="CtaF"/>
    <property type="match status" value="1"/>
</dbReference>
<name>A0A0M4CKB4_9CORY</name>
<keyword evidence="4 10" id="KW-1003">Cell membrane</keyword>
<evidence type="ECO:0000256" key="1">
    <source>
        <dbReference type="ARBA" id="ARBA00002536"/>
    </source>
</evidence>
<dbReference type="KEGG" id="cdx:CDES_09955"/>
<dbReference type="EC" id="7.1.1.9" evidence="10"/>
<comment type="catalytic activity">
    <reaction evidence="9 10">
        <text>4 Fe(II)-[cytochrome c] + O2 + 8 H(+)(in) = 4 Fe(III)-[cytochrome c] + 2 H2O + 4 H(+)(out)</text>
        <dbReference type="Rhea" id="RHEA:11436"/>
        <dbReference type="Rhea" id="RHEA-COMP:10350"/>
        <dbReference type="Rhea" id="RHEA-COMP:14399"/>
        <dbReference type="ChEBI" id="CHEBI:15377"/>
        <dbReference type="ChEBI" id="CHEBI:15378"/>
        <dbReference type="ChEBI" id="CHEBI:15379"/>
        <dbReference type="ChEBI" id="CHEBI:29033"/>
        <dbReference type="ChEBI" id="CHEBI:29034"/>
        <dbReference type="EC" id="7.1.1.9"/>
    </reaction>
</comment>
<evidence type="ECO:0000256" key="11">
    <source>
        <dbReference type="SAM" id="Phobius"/>
    </source>
</evidence>
<evidence type="ECO:0000256" key="6">
    <source>
        <dbReference type="ARBA" id="ARBA00022967"/>
    </source>
</evidence>
<evidence type="ECO:0000256" key="7">
    <source>
        <dbReference type="ARBA" id="ARBA00022989"/>
    </source>
</evidence>
<evidence type="ECO:0000313" key="12">
    <source>
        <dbReference type="EMBL" id="ALC06376.1"/>
    </source>
</evidence>
<comment type="similarity">
    <text evidence="3 10">Belongs to the cytochrome c oxidase bacterial subunit CtaF family.</text>
</comment>
<keyword evidence="7 11" id="KW-1133">Transmembrane helix</keyword>
<gene>
    <name evidence="12" type="primary">ctaF</name>
    <name evidence="12" type="ORF">CDES_09955</name>
</gene>
<dbReference type="EMBL" id="CP009220">
    <property type="protein sequence ID" value="ALC06376.1"/>
    <property type="molecule type" value="Genomic_DNA"/>
</dbReference>
<dbReference type="GO" id="GO:0022900">
    <property type="term" value="P:electron transport chain"/>
    <property type="evidence" value="ECO:0007669"/>
    <property type="project" value="InterPro"/>
</dbReference>
<dbReference type="GO" id="GO:0004129">
    <property type="term" value="F:cytochrome-c oxidase activity"/>
    <property type="evidence" value="ECO:0007669"/>
    <property type="project" value="UniProtKB-EC"/>
</dbReference>
<dbReference type="RefSeq" id="WP_053545317.1">
    <property type="nucleotide sequence ID" value="NZ_CP009220.1"/>
</dbReference>
<keyword evidence="12" id="KW-0560">Oxidoreductase</keyword>
<reference evidence="12 13" key="1">
    <citation type="submission" date="2014-08" db="EMBL/GenBank/DDBJ databases">
        <title>Complete genome sequence of Corynebacterium deserti GIMN1.010 (=DSM 45689), isolated from desert sand in western China.</title>
        <authorList>
            <person name="Ruckert C."/>
            <person name="Albersmeier A."/>
            <person name="Kalinowski J."/>
        </authorList>
    </citation>
    <scope>NUCLEOTIDE SEQUENCE [LARGE SCALE GENOMIC DNA]</scope>
    <source>
        <strain evidence="12 13">GIMN1.010</strain>
    </source>
</reference>
<dbReference type="Proteomes" id="UP000068067">
    <property type="component" value="Chromosome"/>
</dbReference>
<organism evidence="12 13">
    <name type="scientific">Corynebacterium deserti GIMN1.010</name>
    <dbReference type="NCBI Taxonomy" id="931089"/>
    <lineage>
        <taxon>Bacteria</taxon>
        <taxon>Bacillati</taxon>
        <taxon>Actinomycetota</taxon>
        <taxon>Actinomycetes</taxon>
        <taxon>Mycobacteriales</taxon>
        <taxon>Corynebacteriaceae</taxon>
        <taxon>Corynebacterium</taxon>
    </lineage>
</organism>
<dbReference type="InterPro" id="IPR021050">
    <property type="entry name" value="Cyt_c_oxidase_su4_actinobac"/>
</dbReference>
<dbReference type="Pfam" id="PF12270">
    <property type="entry name" value="Cyt_c_ox_IV"/>
    <property type="match status" value="1"/>
</dbReference>
<dbReference type="STRING" id="931089.CDES_09955"/>
<proteinExistence type="inferred from homology"/>
<evidence type="ECO:0000256" key="4">
    <source>
        <dbReference type="ARBA" id="ARBA00022475"/>
    </source>
</evidence>
<keyword evidence="8 10" id="KW-0472">Membrane</keyword>
<feature type="transmembrane region" description="Helical" evidence="11">
    <location>
        <begin position="7"/>
        <end position="28"/>
    </location>
</feature>
<feature type="transmembrane region" description="Helical" evidence="11">
    <location>
        <begin position="40"/>
        <end position="62"/>
    </location>
</feature>
<dbReference type="GO" id="GO:0005886">
    <property type="term" value="C:plasma membrane"/>
    <property type="evidence" value="ECO:0007669"/>
    <property type="project" value="UniProtKB-SubCell"/>
</dbReference>
<keyword evidence="13" id="KW-1185">Reference proteome</keyword>
<keyword evidence="5 11" id="KW-0812">Transmembrane</keyword>
<dbReference type="PATRIC" id="fig|931089.4.peg.2015"/>
<protein>
    <recommendedName>
        <fullName evidence="10">Cytochrome c oxidase polypeptide 4</fullName>
        <ecNumber evidence="10">7.1.1.9</ecNumber>
    </recommendedName>
    <alternativeName>
        <fullName evidence="10">Cytochrome aa3 subunit 4</fullName>
    </alternativeName>
    <alternativeName>
        <fullName evidence="10">Cytochrome c oxidase polypeptide IV</fullName>
    </alternativeName>
</protein>
<evidence type="ECO:0000256" key="2">
    <source>
        <dbReference type="ARBA" id="ARBA00004651"/>
    </source>
</evidence>
<dbReference type="OrthoDB" id="5244617at2"/>
<feature type="transmembrane region" description="Helical" evidence="11">
    <location>
        <begin position="113"/>
        <end position="134"/>
    </location>
</feature>
<keyword evidence="6 10" id="KW-1278">Translocase</keyword>
<evidence type="ECO:0000256" key="5">
    <source>
        <dbReference type="ARBA" id="ARBA00022692"/>
    </source>
</evidence>
<sequence length="143" mass="15566">MKSSAKIMYGLTVFMVAMAVIYIFATMHVDDKGNVPGVEWVGAVALVLSAGLTLMLGVYLHFTEVRVDVLPEDWEEAEVADKAGTLGFFSPSSIWPAAMAGAVGFLGFGLVYFHYWMIAVGAALLLFTTTKLNLQYGVPREKH</sequence>
<dbReference type="AlphaFoldDB" id="A0A0M4CKB4"/>
<evidence type="ECO:0000256" key="10">
    <source>
        <dbReference type="PIRNR" id="PIRNR017385"/>
    </source>
</evidence>
<evidence type="ECO:0000256" key="9">
    <source>
        <dbReference type="ARBA" id="ARBA00047816"/>
    </source>
</evidence>
<accession>A0A0M4CKB4</accession>
<evidence type="ECO:0000256" key="8">
    <source>
        <dbReference type="ARBA" id="ARBA00023136"/>
    </source>
</evidence>